<evidence type="ECO:0000313" key="1">
    <source>
        <dbReference type="EMBL" id="KAJ8685348.1"/>
    </source>
</evidence>
<protein>
    <submittedName>
        <fullName evidence="1">Uncharacterized protein</fullName>
    </submittedName>
</protein>
<accession>A0ACC2PQQ2</accession>
<comment type="caution">
    <text evidence="1">The sequence shown here is derived from an EMBL/GenBank/DDBJ whole genome shotgun (WGS) entry which is preliminary data.</text>
</comment>
<keyword evidence="2" id="KW-1185">Reference proteome</keyword>
<gene>
    <name evidence="1" type="ORF">QAD02_021141</name>
</gene>
<organism evidence="1 2">
    <name type="scientific">Eretmocerus hayati</name>
    <dbReference type="NCBI Taxonomy" id="131215"/>
    <lineage>
        <taxon>Eukaryota</taxon>
        <taxon>Metazoa</taxon>
        <taxon>Ecdysozoa</taxon>
        <taxon>Arthropoda</taxon>
        <taxon>Hexapoda</taxon>
        <taxon>Insecta</taxon>
        <taxon>Pterygota</taxon>
        <taxon>Neoptera</taxon>
        <taxon>Endopterygota</taxon>
        <taxon>Hymenoptera</taxon>
        <taxon>Apocrita</taxon>
        <taxon>Proctotrupomorpha</taxon>
        <taxon>Chalcidoidea</taxon>
        <taxon>Aphelinidae</taxon>
        <taxon>Aphelininae</taxon>
        <taxon>Eretmocerus</taxon>
    </lineage>
</organism>
<dbReference type="EMBL" id="CM056741">
    <property type="protein sequence ID" value="KAJ8685348.1"/>
    <property type="molecule type" value="Genomic_DNA"/>
</dbReference>
<reference evidence="1" key="1">
    <citation type="submission" date="2023-04" db="EMBL/GenBank/DDBJ databases">
        <title>A chromosome-level genome assembly of the parasitoid wasp Eretmocerus hayati.</title>
        <authorList>
            <person name="Zhong Y."/>
            <person name="Liu S."/>
            <person name="Liu Y."/>
        </authorList>
    </citation>
    <scope>NUCLEOTIDE SEQUENCE</scope>
    <source>
        <strain evidence="1">ZJU_SS_LIU_2023</strain>
    </source>
</reference>
<dbReference type="Proteomes" id="UP001239111">
    <property type="component" value="Chromosome 1"/>
</dbReference>
<proteinExistence type="predicted"/>
<evidence type="ECO:0000313" key="2">
    <source>
        <dbReference type="Proteomes" id="UP001239111"/>
    </source>
</evidence>
<name>A0ACC2PQQ2_9HYME</name>
<sequence>MGDTSAPRVRKHRLLRRVFETGDENQPESLSPENSSEEELLLEQRQSVNNLVADHNHCNKIMNDNSQGSASDEGLIDQLDGGNHDSNQELQMNDELSIQSDADSDGKIVDQSDIGSGEQSENESDPESSERSELASNDDNNLSDEQNSRLGDVSGSSAGSFEEDPEIAQLRQWALDSRSPDKHLSPLLCILRQRLLPQLPKTAKTFLGTTNAVHQVETMTDSKNLDGEFAYLGIEEGLRARIDVSLHPNHMIRLDFNVDGLKLRKSSPKDMWAHLCKVYSDPDIYKPSPVSVFYGKGKPKSFHDFFKKFIIEMNHLAENGIEIAGQQFSVVIRRFICDTQARDAVKNVPGHYSSCGCGRCKVVGRMVHDVLVFLDLNCAERTPEGFRNFENVDHHKGPSALLALEPNLDLIHQFILDIMHLIYLGVVARMLSFLMKGAPNSLVQRLSAQQKTELDGRTLMIKKDIFFEFKRKMQSTSNVEDYHAVDYRFFLSYCCPVVFKEILNNQYYNHCNLLHVDTRMLCGPQAVEEPQQARQFMHQFVEESIVLYGEVFCTINVHALSDVADDVERAQCRADLLLLFLMRMSMGN</sequence>